<dbReference type="InterPro" id="IPR037119">
    <property type="entry name" value="Haem_oxidase_HugZ-like_sf"/>
</dbReference>
<dbReference type="GO" id="GO:0005737">
    <property type="term" value="C:cytoplasm"/>
    <property type="evidence" value="ECO:0007669"/>
    <property type="project" value="UniProtKB-ARBA"/>
</dbReference>
<reference evidence="3" key="2">
    <citation type="submission" date="2021-12" db="EMBL/GenBank/DDBJ databases">
        <title>Resequencing data analysis of finger millet.</title>
        <authorList>
            <person name="Hatakeyama M."/>
            <person name="Aluri S."/>
            <person name="Balachadran M.T."/>
            <person name="Sivarajan S.R."/>
            <person name="Poveda L."/>
            <person name="Shimizu-Inatsugi R."/>
            <person name="Schlapbach R."/>
            <person name="Sreeman S.M."/>
            <person name="Shimizu K.K."/>
        </authorList>
    </citation>
    <scope>NUCLEOTIDE SEQUENCE</scope>
</reference>
<dbReference type="EMBL" id="BQKI01000010">
    <property type="protein sequence ID" value="GJN04025.1"/>
    <property type="molecule type" value="Genomic_DNA"/>
</dbReference>
<sequence length="299" mass="32026">MEALAGTASSSSLLPAQHPRSCLAPQSLAFRLRPCGPLRAAAAGAGGGKEEVQTGVAANGLPVFKVTIVQERIESKWSSWTNHSRQSTERVATSASADSSGSRAGLFRTPISGGVQSATFAHGLPPPALAVRNLMEQARFAHLCSVMSGMHHRRTGYPFGSLVDFANDSMGHPIFSLSPLAIHTRNLLADPRCTLVVQVPGWSGLSNARVTIFGDVYPLPADQQELNAIFSKPLREFLSSEGEVDDAALISVDSKGIDIRVRQGAQFNIQRLAFDVPHKVETLEEAKRALHKLIKTSSK</sequence>
<keyword evidence="4" id="KW-1185">Reference proteome</keyword>
<dbReference type="Proteomes" id="UP001054889">
    <property type="component" value="Unassembled WGS sequence"/>
</dbReference>
<reference evidence="3" key="1">
    <citation type="journal article" date="2018" name="DNA Res.">
        <title>Multiple hybrid de novo genome assembly of finger millet, an orphan allotetraploid crop.</title>
        <authorList>
            <person name="Hatakeyama M."/>
            <person name="Aluri S."/>
            <person name="Balachadran M.T."/>
            <person name="Sivarajan S.R."/>
            <person name="Patrignani A."/>
            <person name="Gruter S."/>
            <person name="Poveda L."/>
            <person name="Shimizu-Inatsugi R."/>
            <person name="Baeten J."/>
            <person name="Francoijs K.J."/>
            <person name="Nataraja K.N."/>
            <person name="Reddy Y.A.N."/>
            <person name="Phadnis S."/>
            <person name="Ravikumar R.L."/>
            <person name="Schlapbach R."/>
            <person name="Sreeman S.M."/>
            <person name="Shimizu K.K."/>
        </authorList>
    </citation>
    <scope>NUCLEOTIDE SEQUENCE</scope>
</reference>
<dbReference type="PANTHER" id="PTHR13343">
    <property type="entry name" value="CREG1 PROTEIN"/>
    <property type="match status" value="1"/>
</dbReference>
<dbReference type="PANTHER" id="PTHR13343:SF29">
    <property type="entry name" value="PYRIDOXAMINE 5'-PHOSPHATE OXIDASE FAMILY PROTEIN"/>
    <property type="match status" value="1"/>
</dbReference>
<comment type="caution">
    <text evidence="3">The sequence shown here is derived from an EMBL/GenBank/DDBJ whole genome shotgun (WGS) entry which is preliminary data.</text>
</comment>
<dbReference type="Gene3D" id="3.20.180.10">
    <property type="entry name" value="PNP-oxidase-like"/>
    <property type="match status" value="1"/>
</dbReference>
<proteinExistence type="predicted"/>
<evidence type="ECO:0000313" key="3">
    <source>
        <dbReference type="EMBL" id="GJN04025.1"/>
    </source>
</evidence>
<dbReference type="InterPro" id="IPR055343">
    <property type="entry name" value="CREG_beta-barrel"/>
</dbReference>
<dbReference type="InterPro" id="IPR012349">
    <property type="entry name" value="Split_barrel_FMN-bd"/>
</dbReference>
<dbReference type="SUPFAM" id="SSF50475">
    <property type="entry name" value="FMN-binding split barrel"/>
    <property type="match status" value="1"/>
</dbReference>
<evidence type="ECO:0000313" key="4">
    <source>
        <dbReference type="Proteomes" id="UP001054889"/>
    </source>
</evidence>
<feature type="compositionally biased region" description="Polar residues" evidence="1">
    <location>
        <begin position="78"/>
        <end position="91"/>
    </location>
</feature>
<gene>
    <name evidence="3" type="primary">ga21533</name>
    <name evidence="3" type="ORF">PR202_ga21533</name>
</gene>
<evidence type="ECO:0000256" key="1">
    <source>
        <dbReference type="SAM" id="MobiDB-lite"/>
    </source>
</evidence>
<dbReference type="Pfam" id="PF13883">
    <property type="entry name" value="CREG_beta-barrel"/>
    <property type="match status" value="1"/>
</dbReference>
<protein>
    <recommendedName>
        <fullName evidence="2">CREG-like beta-barrel domain-containing protein</fullName>
    </recommendedName>
</protein>
<feature type="region of interest" description="Disordered" evidence="1">
    <location>
        <begin position="78"/>
        <end position="99"/>
    </location>
</feature>
<organism evidence="3 4">
    <name type="scientific">Eleusine coracana subsp. coracana</name>
    <dbReference type="NCBI Taxonomy" id="191504"/>
    <lineage>
        <taxon>Eukaryota</taxon>
        <taxon>Viridiplantae</taxon>
        <taxon>Streptophyta</taxon>
        <taxon>Embryophyta</taxon>
        <taxon>Tracheophyta</taxon>
        <taxon>Spermatophyta</taxon>
        <taxon>Magnoliopsida</taxon>
        <taxon>Liliopsida</taxon>
        <taxon>Poales</taxon>
        <taxon>Poaceae</taxon>
        <taxon>PACMAD clade</taxon>
        <taxon>Chloridoideae</taxon>
        <taxon>Cynodonteae</taxon>
        <taxon>Eleusininae</taxon>
        <taxon>Eleusine</taxon>
    </lineage>
</organism>
<evidence type="ECO:0000259" key="2">
    <source>
        <dbReference type="Pfam" id="PF13883"/>
    </source>
</evidence>
<feature type="domain" description="CREG-like beta-barrel" evidence="2">
    <location>
        <begin position="131"/>
        <end position="224"/>
    </location>
</feature>
<dbReference type="Gene3D" id="2.30.110.10">
    <property type="entry name" value="Electron Transport, Fmn-binding Protein, Chain A"/>
    <property type="match status" value="1"/>
</dbReference>
<dbReference type="AlphaFoldDB" id="A0AAV5D0Q7"/>
<name>A0AAV5D0Q7_ELECO</name>
<accession>A0AAV5D0Q7</accession>